<evidence type="ECO:0000313" key="2">
    <source>
        <dbReference type="EMBL" id="SFP79758.1"/>
    </source>
</evidence>
<dbReference type="InterPro" id="IPR022385">
    <property type="entry name" value="Rhs_assc_core"/>
</dbReference>
<name>A0A1I5T9W1_9BACT</name>
<protein>
    <submittedName>
        <fullName evidence="2">RHS repeat-associated core domain-containing protein</fullName>
    </submittedName>
</protein>
<gene>
    <name evidence="2" type="ORF">SAMN05444277_1025</name>
</gene>
<evidence type="ECO:0000313" key="3">
    <source>
        <dbReference type="Proteomes" id="UP000199031"/>
    </source>
</evidence>
<dbReference type="NCBIfam" id="TIGR03696">
    <property type="entry name" value="Rhs_assc_core"/>
    <property type="match status" value="1"/>
</dbReference>
<accession>A0A1I5T9W1</accession>
<dbReference type="RefSeq" id="WP_177191814.1">
    <property type="nucleotide sequence ID" value="NZ_FOXQ01000002.1"/>
</dbReference>
<feature type="region of interest" description="Disordered" evidence="1">
    <location>
        <begin position="1"/>
        <end position="27"/>
    </location>
</feature>
<keyword evidence="3" id="KW-1185">Reference proteome</keyword>
<dbReference type="AlphaFoldDB" id="A0A1I5T9W1"/>
<sequence length="341" mass="37348">MRGYTASSTSSYRYGFNGKEDDTEAEPGWQDYGSREYDKLSGRFISVDPLTQKYPWYSPYQFAGNKPIWATDLDGMEEWMKTQQNLLQQGVQLQLQIAEKQKQMAAQKAAQALANQPIFKQADNSKYAKQRSNQLAIQNLKNQIYSNATASDPFAAGVGFGLANTPVQMAKAPVDHSFGIYYNIKDGNYWGAAGNAALLALDVSPFFLTKGTGNSIDITLGMMKNGGATAATAAKTGAPFYTEWANLGIYNPSHFEGCGGAFKFVTDKVIASKGTVHFELSGLNIQEALAGDANIFVGRYTSWELQQVISDVTLFKNTSFYLNGVKQTTKQLSELGIKAPK</sequence>
<dbReference type="STRING" id="1465490.SAMN05444277_1025"/>
<evidence type="ECO:0000256" key="1">
    <source>
        <dbReference type="SAM" id="MobiDB-lite"/>
    </source>
</evidence>
<dbReference type="Proteomes" id="UP000199031">
    <property type="component" value="Unassembled WGS sequence"/>
</dbReference>
<reference evidence="2 3" key="1">
    <citation type="submission" date="2016-10" db="EMBL/GenBank/DDBJ databases">
        <authorList>
            <person name="de Groot N.N."/>
        </authorList>
    </citation>
    <scope>NUCLEOTIDE SEQUENCE [LARGE SCALE GENOMIC DNA]</scope>
    <source>
        <strain evidence="2 3">DSM 28286</strain>
    </source>
</reference>
<dbReference type="EMBL" id="FOXQ01000002">
    <property type="protein sequence ID" value="SFP79758.1"/>
    <property type="molecule type" value="Genomic_DNA"/>
</dbReference>
<organism evidence="2 3">
    <name type="scientific">Parafilimonas terrae</name>
    <dbReference type="NCBI Taxonomy" id="1465490"/>
    <lineage>
        <taxon>Bacteria</taxon>
        <taxon>Pseudomonadati</taxon>
        <taxon>Bacteroidota</taxon>
        <taxon>Chitinophagia</taxon>
        <taxon>Chitinophagales</taxon>
        <taxon>Chitinophagaceae</taxon>
        <taxon>Parafilimonas</taxon>
    </lineage>
</organism>
<proteinExistence type="predicted"/>
<feature type="compositionally biased region" description="Polar residues" evidence="1">
    <location>
        <begin position="1"/>
        <end position="12"/>
    </location>
</feature>
<dbReference type="Gene3D" id="2.180.10.10">
    <property type="entry name" value="RHS repeat-associated core"/>
    <property type="match status" value="1"/>
</dbReference>